<evidence type="ECO:0000313" key="2">
    <source>
        <dbReference type="Proteomes" id="UP000594037"/>
    </source>
</evidence>
<organism evidence="1 2">
    <name type="scientific">uncultured phage cr3_1</name>
    <dbReference type="NCBI Taxonomy" id="2772065"/>
    <lineage>
        <taxon>Viruses</taxon>
        <taxon>Duplodnaviria</taxon>
        <taxon>Heunggongvirae</taxon>
        <taxon>Uroviricota</taxon>
        <taxon>Caudoviricetes</taxon>
        <taxon>Crassvirales</taxon>
        <taxon>Intestiviridae</taxon>
        <taxon>Crudevirinae</taxon>
        <taxon>Diorhovirus</taxon>
        <taxon>Diorhovirus intestinalis</taxon>
    </lineage>
</organism>
<sequence length="84" mass="10176">MCEKENLTEAFNAIFTREINIANKESMNLVFKQLNEYHKCIAADKRYKIKIEMYTSDSCLFVYKNKRYFAEFSYTQYSWIIKKS</sequence>
<dbReference type="EMBL" id="MT774381">
    <property type="protein sequence ID" value="QOR58612.1"/>
    <property type="molecule type" value="Genomic_DNA"/>
</dbReference>
<dbReference type="GeneID" id="65129090"/>
<evidence type="ECO:0000313" key="1">
    <source>
        <dbReference type="EMBL" id="QOR58612.1"/>
    </source>
</evidence>
<proteinExistence type="predicted"/>
<protein>
    <submittedName>
        <fullName evidence="1">Uncharacterized protein</fullName>
    </submittedName>
</protein>
<dbReference type="Proteomes" id="UP000594037">
    <property type="component" value="Segment"/>
</dbReference>
<dbReference type="RefSeq" id="YP_010110770.1">
    <property type="nucleotide sequence ID" value="NC_055874.1"/>
</dbReference>
<name>A0A7M1RXL5_9CAUD</name>
<accession>A0A7M1RXL5</accession>
<reference evidence="1 2" key="1">
    <citation type="submission" date="2020-07" db="EMBL/GenBank/DDBJ databases">
        <title>Taxonomic proposal: Crassvirales, a new order of highly abundant and diverse bacterial viruses.</title>
        <authorList>
            <person name="Shkoporov A.N."/>
            <person name="Stockdale S.R."/>
            <person name="Guerin E."/>
            <person name="Ross R.P."/>
            <person name="Hill C."/>
        </authorList>
    </citation>
    <scope>NUCLEOTIDE SEQUENCE [LARGE SCALE GENOMIC DNA]</scope>
</reference>
<keyword evidence="2" id="KW-1185">Reference proteome</keyword>
<dbReference type="KEGG" id="vg:65129090"/>